<dbReference type="Gene3D" id="3.90.1300.10">
    <property type="entry name" value="Amidase signature (AS) domain"/>
    <property type="match status" value="1"/>
</dbReference>
<protein>
    <submittedName>
        <fullName evidence="4">Amidase</fullName>
    </submittedName>
</protein>
<accession>A0ABU9YM06</accession>
<dbReference type="RefSeq" id="WP_345937769.1">
    <property type="nucleotide sequence ID" value="NZ_JBBKTW010000005.1"/>
</dbReference>
<feature type="domain" description="Amidase" evidence="3">
    <location>
        <begin position="71"/>
        <end position="499"/>
    </location>
</feature>
<dbReference type="Proteomes" id="UP001413721">
    <property type="component" value="Unassembled WGS sequence"/>
</dbReference>
<comment type="caution">
    <text evidence="4">The sequence shown here is derived from an EMBL/GenBank/DDBJ whole genome shotgun (WGS) entry which is preliminary data.</text>
</comment>
<evidence type="ECO:0000256" key="2">
    <source>
        <dbReference type="SAM" id="MobiDB-lite"/>
    </source>
</evidence>
<reference evidence="4 5" key="1">
    <citation type="submission" date="2024-03" db="EMBL/GenBank/DDBJ databases">
        <title>High-quality draft genome sequencing of Tistrella sp. BH-R2-4.</title>
        <authorList>
            <person name="Dong C."/>
        </authorList>
    </citation>
    <scope>NUCLEOTIDE SEQUENCE [LARGE SCALE GENOMIC DNA]</scope>
    <source>
        <strain evidence="4 5">BH-R2-4</strain>
    </source>
</reference>
<dbReference type="EMBL" id="JBBKTW010000005">
    <property type="protein sequence ID" value="MEN2989832.1"/>
    <property type="molecule type" value="Genomic_DNA"/>
</dbReference>
<feature type="region of interest" description="Disordered" evidence="2">
    <location>
        <begin position="1"/>
        <end position="25"/>
    </location>
</feature>
<comment type="similarity">
    <text evidence="1">Belongs to the amidase family.</text>
</comment>
<organism evidence="4 5">
    <name type="scientific">Tistrella arctica</name>
    <dbReference type="NCBI Taxonomy" id="3133430"/>
    <lineage>
        <taxon>Bacteria</taxon>
        <taxon>Pseudomonadati</taxon>
        <taxon>Pseudomonadota</taxon>
        <taxon>Alphaproteobacteria</taxon>
        <taxon>Geminicoccales</taxon>
        <taxon>Geminicoccaceae</taxon>
        <taxon>Tistrella</taxon>
    </lineage>
</organism>
<evidence type="ECO:0000313" key="5">
    <source>
        <dbReference type="Proteomes" id="UP001413721"/>
    </source>
</evidence>
<dbReference type="PROSITE" id="PS00571">
    <property type="entry name" value="AMIDASES"/>
    <property type="match status" value="1"/>
</dbReference>
<keyword evidence="5" id="KW-1185">Reference proteome</keyword>
<evidence type="ECO:0000313" key="4">
    <source>
        <dbReference type="EMBL" id="MEN2989832.1"/>
    </source>
</evidence>
<dbReference type="PANTHER" id="PTHR11895">
    <property type="entry name" value="TRANSAMIDASE"/>
    <property type="match status" value="1"/>
</dbReference>
<dbReference type="InterPro" id="IPR020556">
    <property type="entry name" value="Amidase_CS"/>
</dbReference>
<gene>
    <name evidence="4" type="ORF">WG926_16055</name>
</gene>
<dbReference type="InterPro" id="IPR023631">
    <property type="entry name" value="Amidase_dom"/>
</dbReference>
<dbReference type="SUPFAM" id="SSF75304">
    <property type="entry name" value="Amidase signature (AS) enzymes"/>
    <property type="match status" value="1"/>
</dbReference>
<proteinExistence type="inferred from homology"/>
<evidence type="ECO:0000256" key="1">
    <source>
        <dbReference type="ARBA" id="ARBA00009199"/>
    </source>
</evidence>
<sequence length="520" mass="53718">MANGLDASFAEPMPSDQVPRSAAPAATTDAATIDAATIDAATIDVGAALCRLDAGRLARMIATGETTATAVVQAALDRVAAVNPAVNAVVRVLADDALREAAEADRAVAEGRPLGPLHGVPVTTKINIDQRGLPTDNGVAAYRDLIAGADNPVIANLRDAGCIIIGRTNAPVYSMRWFTDNSLHGATLNPWSAAHTVGGSSGGAAASVATGMVPIAHGNDIAGSVRYPAYCCGLVGLKPSYGRVPSFNATAKGGGSIAAQLMAVQGPITRSVADAELAFTAMAVPHVDDPRARLVPSQMPPAPKRAALVAMNAWPDCHPAVAEAVASAGRALAAAGYEVEAVVPPALEDLADMWAEIAVPDILALLDPAIAASGDANIKTAVDLWRSCWWAYTPADGFAALARRHGLRRLWQRFLEDWPVVVMPTSLEPAFPRLADVQSKEMTARVLRAQAPMMVISVLGLPGLSVPTGLVSMPDAEGAGQRLPTGVQIVAGPDREDLCFAAGRLVEAAHAPFTPIDPVF</sequence>
<name>A0ABU9YM06_9PROT</name>
<dbReference type="PANTHER" id="PTHR11895:SF7">
    <property type="entry name" value="GLUTAMYL-TRNA(GLN) AMIDOTRANSFERASE SUBUNIT A, MITOCHONDRIAL"/>
    <property type="match status" value="1"/>
</dbReference>
<dbReference type="InterPro" id="IPR000120">
    <property type="entry name" value="Amidase"/>
</dbReference>
<dbReference type="InterPro" id="IPR036928">
    <property type="entry name" value="AS_sf"/>
</dbReference>
<dbReference type="Pfam" id="PF01425">
    <property type="entry name" value="Amidase"/>
    <property type="match status" value="1"/>
</dbReference>
<evidence type="ECO:0000259" key="3">
    <source>
        <dbReference type="Pfam" id="PF01425"/>
    </source>
</evidence>
<dbReference type="NCBIfam" id="NF005687">
    <property type="entry name" value="PRK07487.1"/>
    <property type="match status" value="1"/>
</dbReference>